<evidence type="ECO:0000256" key="4">
    <source>
        <dbReference type="ARBA" id="ARBA00022679"/>
    </source>
</evidence>
<keyword evidence="9" id="KW-0472">Membrane</keyword>
<organism evidence="12">
    <name type="scientific">Lotharella oceanica</name>
    <dbReference type="NCBI Taxonomy" id="641309"/>
    <lineage>
        <taxon>Eukaryota</taxon>
        <taxon>Sar</taxon>
        <taxon>Rhizaria</taxon>
        <taxon>Cercozoa</taxon>
        <taxon>Chlorarachniophyceae</taxon>
        <taxon>Lotharella</taxon>
    </lineage>
</organism>
<evidence type="ECO:0000256" key="1">
    <source>
        <dbReference type="ARBA" id="ARBA00004323"/>
    </source>
</evidence>
<dbReference type="AlphaFoldDB" id="A0A7S2XG99"/>
<dbReference type="EC" id="2.4.1.-" evidence="10"/>
<reference evidence="12" key="1">
    <citation type="submission" date="2021-01" db="EMBL/GenBank/DDBJ databases">
        <authorList>
            <person name="Corre E."/>
            <person name="Pelletier E."/>
            <person name="Niang G."/>
            <person name="Scheremetjew M."/>
            <person name="Finn R."/>
            <person name="Kale V."/>
            <person name="Holt S."/>
            <person name="Cochrane G."/>
            <person name="Meng A."/>
            <person name="Brown T."/>
            <person name="Cohen L."/>
        </authorList>
    </citation>
    <scope>NUCLEOTIDE SEQUENCE</scope>
    <source>
        <strain evidence="12">CCMP622</strain>
    </source>
</reference>
<accession>A0A7S2XG99</accession>
<evidence type="ECO:0000256" key="7">
    <source>
        <dbReference type="ARBA" id="ARBA00022989"/>
    </source>
</evidence>
<dbReference type="PANTHER" id="PTHR11214">
    <property type="entry name" value="BETA-1,3-N-ACETYLGLUCOSAMINYLTRANSFERASE"/>
    <property type="match status" value="1"/>
</dbReference>
<keyword evidence="3 10" id="KW-0328">Glycosyltransferase</keyword>
<evidence type="ECO:0000256" key="11">
    <source>
        <dbReference type="SAM" id="SignalP"/>
    </source>
</evidence>
<keyword evidence="5" id="KW-0812">Transmembrane</keyword>
<protein>
    <recommendedName>
        <fullName evidence="10">Hexosyltransferase</fullName>
        <ecNumber evidence="10">2.4.1.-</ecNumber>
    </recommendedName>
</protein>
<proteinExistence type="inferred from homology"/>
<keyword evidence="8 10" id="KW-0333">Golgi apparatus</keyword>
<gene>
    <name evidence="12" type="ORF">LSP00402_LOCUS20826</name>
</gene>
<evidence type="ECO:0000256" key="9">
    <source>
        <dbReference type="ARBA" id="ARBA00023136"/>
    </source>
</evidence>
<feature type="chain" id="PRO_5031438193" description="Hexosyltransferase" evidence="11">
    <location>
        <begin position="19"/>
        <end position="318"/>
    </location>
</feature>
<feature type="signal peptide" evidence="11">
    <location>
        <begin position="1"/>
        <end position="18"/>
    </location>
</feature>
<keyword evidence="7" id="KW-1133">Transmembrane helix</keyword>
<name>A0A7S2XG99_9EUKA</name>
<evidence type="ECO:0000256" key="6">
    <source>
        <dbReference type="ARBA" id="ARBA00022968"/>
    </source>
</evidence>
<dbReference type="GO" id="GO:0008378">
    <property type="term" value="F:galactosyltransferase activity"/>
    <property type="evidence" value="ECO:0007669"/>
    <property type="project" value="TreeGrafter"/>
</dbReference>
<evidence type="ECO:0000313" key="12">
    <source>
        <dbReference type="EMBL" id="CAD9776812.1"/>
    </source>
</evidence>
<comment type="subcellular location">
    <subcellularLocation>
        <location evidence="1 10">Golgi apparatus membrane</location>
        <topology evidence="1 10">Single-pass type II membrane protein</topology>
    </subcellularLocation>
</comment>
<evidence type="ECO:0000256" key="8">
    <source>
        <dbReference type="ARBA" id="ARBA00023034"/>
    </source>
</evidence>
<evidence type="ECO:0000256" key="5">
    <source>
        <dbReference type="ARBA" id="ARBA00022692"/>
    </source>
</evidence>
<dbReference type="InterPro" id="IPR002659">
    <property type="entry name" value="Glyco_trans_31"/>
</dbReference>
<keyword evidence="6" id="KW-0735">Signal-anchor</keyword>
<sequence>MQLASRVFLLHALGSCLAAWSAFKGSSDPRALDADNAGKPLDGYFFGVMTAPDNFAARDAIRKGWIKNFVRQGASYRFFIGSEGLDEAHVRKINAAEDVVGLPFVDSYMNLTRKTMAAANWTASNLENLQYFIKIDDDVYPCVEEFKRGAATFKPERFYGGRKMENFKVMTEGTWALPEKYWSMFPEGIYPTYAEGPMYVLSGDLLRHLGAQFEPALSDEDVFPFEDINTGVYLNEKNIQVIEPSTETTCYILSHHYKRGEDSNWYDTHCSKNYRAYHTLSPTFLVEAATAEEAAGTEGVKRLVCKSQMFRAGAWVDF</sequence>
<evidence type="ECO:0000256" key="3">
    <source>
        <dbReference type="ARBA" id="ARBA00022676"/>
    </source>
</evidence>
<dbReference type="EMBL" id="HBHP01033850">
    <property type="protein sequence ID" value="CAD9776812.1"/>
    <property type="molecule type" value="Transcribed_RNA"/>
</dbReference>
<comment type="similarity">
    <text evidence="2 10">Belongs to the glycosyltransferase 31 family.</text>
</comment>
<keyword evidence="11" id="KW-0732">Signal</keyword>
<dbReference type="PANTHER" id="PTHR11214:SF3">
    <property type="entry name" value="BETA-1,3-GALACTOSYLTRANSFERASE 6"/>
    <property type="match status" value="1"/>
</dbReference>
<keyword evidence="4" id="KW-0808">Transferase</keyword>
<evidence type="ECO:0000256" key="2">
    <source>
        <dbReference type="ARBA" id="ARBA00008661"/>
    </source>
</evidence>
<dbReference type="Gene3D" id="3.90.550.50">
    <property type="match status" value="1"/>
</dbReference>
<dbReference type="GO" id="GO:0000139">
    <property type="term" value="C:Golgi membrane"/>
    <property type="evidence" value="ECO:0007669"/>
    <property type="project" value="UniProtKB-SubCell"/>
</dbReference>
<evidence type="ECO:0000256" key="10">
    <source>
        <dbReference type="RuleBase" id="RU363063"/>
    </source>
</evidence>
<dbReference type="Pfam" id="PF01762">
    <property type="entry name" value="Galactosyl_T"/>
    <property type="match status" value="1"/>
</dbReference>